<organism evidence="2 3">
    <name type="scientific">Streptomyces endophyticus</name>
    <dbReference type="NCBI Taxonomy" id="714166"/>
    <lineage>
        <taxon>Bacteria</taxon>
        <taxon>Bacillati</taxon>
        <taxon>Actinomycetota</taxon>
        <taxon>Actinomycetes</taxon>
        <taxon>Kitasatosporales</taxon>
        <taxon>Streptomycetaceae</taxon>
        <taxon>Streptomyces</taxon>
    </lineage>
</organism>
<dbReference type="PANTHER" id="PTHR33164:SF95">
    <property type="entry name" value="TRANSCRIPTIONAL REGULATOR"/>
    <property type="match status" value="1"/>
</dbReference>
<dbReference type="PRINTS" id="PR00598">
    <property type="entry name" value="HTHMARR"/>
</dbReference>
<protein>
    <submittedName>
        <fullName evidence="2">MarR family transcriptional regulator</fullName>
    </submittedName>
</protein>
<dbReference type="Pfam" id="PF12802">
    <property type="entry name" value="MarR_2"/>
    <property type="match status" value="1"/>
</dbReference>
<evidence type="ECO:0000313" key="3">
    <source>
        <dbReference type="Proteomes" id="UP001354931"/>
    </source>
</evidence>
<feature type="domain" description="HTH marR-type" evidence="1">
    <location>
        <begin position="8"/>
        <end position="150"/>
    </location>
</feature>
<keyword evidence="3" id="KW-1185">Reference proteome</keyword>
<proteinExistence type="predicted"/>
<dbReference type="PROSITE" id="PS50995">
    <property type="entry name" value="HTH_MARR_2"/>
    <property type="match status" value="1"/>
</dbReference>
<gene>
    <name evidence="2" type="ORF">OKJ99_09515</name>
</gene>
<dbReference type="InterPro" id="IPR000835">
    <property type="entry name" value="HTH_MarR-typ"/>
</dbReference>
<dbReference type="SUPFAM" id="SSF46785">
    <property type="entry name" value="Winged helix' DNA-binding domain"/>
    <property type="match status" value="1"/>
</dbReference>
<dbReference type="InterPro" id="IPR036390">
    <property type="entry name" value="WH_DNA-bd_sf"/>
</dbReference>
<dbReference type="RefSeq" id="WP_326015416.1">
    <property type="nucleotide sequence ID" value="NZ_JAOZYC010000075.1"/>
</dbReference>
<dbReference type="Gene3D" id="1.10.10.10">
    <property type="entry name" value="Winged helix-like DNA-binding domain superfamily/Winged helix DNA-binding domain"/>
    <property type="match status" value="1"/>
</dbReference>
<dbReference type="PANTHER" id="PTHR33164">
    <property type="entry name" value="TRANSCRIPTIONAL REGULATOR, MARR FAMILY"/>
    <property type="match status" value="1"/>
</dbReference>
<comment type="caution">
    <text evidence="2">The sequence shown here is derived from an EMBL/GenBank/DDBJ whole genome shotgun (WGS) entry which is preliminary data.</text>
</comment>
<dbReference type="InterPro" id="IPR036388">
    <property type="entry name" value="WH-like_DNA-bd_sf"/>
</dbReference>
<accession>A0ABU6F294</accession>
<evidence type="ECO:0000259" key="1">
    <source>
        <dbReference type="PROSITE" id="PS50995"/>
    </source>
</evidence>
<dbReference type="SMART" id="SM00347">
    <property type="entry name" value="HTH_MARR"/>
    <property type="match status" value="1"/>
</dbReference>
<sequence>MSRPTSRKSAHAEALEAALDGLGPLARQLNQLHTRLWYEEVHQDLTGPQFTVLSLLDLHGDMDQGTLGTLAHLDKSTAAPLLERLRKRGLLDLEKDERDRRRKLVRITESGRHLVTRLAPGVTDVSDQLLDVLTGEEREEFLRMLRLVTSRQGDA</sequence>
<dbReference type="EMBL" id="JAOZYC010000075">
    <property type="protein sequence ID" value="MEB8337742.1"/>
    <property type="molecule type" value="Genomic_DNA"/>
</dbReference>
<reference evidence="2 3" key="1">
    <citation type="submission" date="2022-10" db="EMBL/GenBank/DDBJ databases">
        <authorList>
            <person name="Xie J."/>
            <person name="Shen N."/>
        </authorList>
    </citation>
    <scope>NUCLEOTIDE SEQUENCE [LARGE SCALE GENOMIC DNA]</scope>
    <source>
        <strain evidence="2 3">YIM65594</strain>
    </source>
</reference>
<evidence type="ECO:0000313" key="2">
    <source>
        <dbReference type="EMBL" id="MEB8337742.1"/>
    </source>
</evidence>
<name>A0ABU6F294_9ACTN</name>
<dbReference type="InterPro" id="IPR039422">
    <property type="entry name" value="MarR/SlyA-like"/>
</dbReference>
<dbReference type="Proteomes" id="UP001354931">
    <property type="component" value="Unassembled WGS sequence"/>
</dbReference>